<dbReference type="GO" id="GO:0016787">
    <property type="term" value="F:hydrolase activity"/>
    <property type="evidence" value="ECO:0007669"/>
    <property type="project" value="InterPro"/>
</dbReference>
<dbReference type="CDD" id="cd07379">
    <property type="entry name" value="MPP_239FB"/>
    <property type="match status" value="1"/>
</dbReference>
<organism evidence="2 3">
    <name type="scientific">Penicillium nordicum</name>
    <dbReference type="NCBI Taxonomy" id="229535"/>
    <lineage>
        <taxon>Eukaryota</taxon>
        <taxon>Fungi</taxon>
        <taxon>Dikarya</taxon>
        <taxon>Ascomycota</taxon>
        <taxon>Pezizomycotina</taxon>
        <taxon>Eurotiomycetes</taxon>
        <taxon>Eurotiomycetidae</taxon>
        <taxon>Eurotiales</taxon>
        <taxon>Aspergillaceae</taxon>
        <taxon>Penicillium</taxon>
    </lineage>
</organism>
<dbReference type="SUPFAM" id="SSF56300">
    <property type="entry name" value="Metallo-dependent phosphatases"/>
    <property type="match status" value="1"/>
</dbReference>
<dbReference type="InterPro" id="IPR004843">
    <property type="entry name" value="Calcineurin-like_PHP"/>
</dbReference>
<evidence type="ECO:0000259" key="1">
    <source>
        <dbReference type="Pfam" id="PF00149"/>
    </source>
</evidence>
<sequence length="325" mass="36846">MIRRPSISRGRSLLPINPWTLGLDSPIMSSLHELIHRQRPGRWQEFRARPCVFLAKMLYDWYERIPATPLTKPIAVVCISDTHNTQTDVHDGDILIHAGDLTQSGSFQELQDSITWLRSLPHPTKIVIAGNHDLLLDSARDDVSHQTASERTQIDLGDIIYLENEEVTIHCPNGRQLRVYGSPYSRRHGNWAFQYPRNQDVWAGSIPDGIDVLITHGPPLAHLDLLKYGCPYLLQILWRIRPRLHVFGHIHEGSGTELMLFNRLQEAYEGTVAAGGGLKNLLFTAWEFAKEVLRPAVEAKCLLVNPAIVGGLRDNERRQSTKVFI</sequence>
<name>A0A0M9WF62_9EURO</name>
<dbReference type="InterPro" id="IPR051693">
    <property type="entry name" value="UPF0046_metallophosphoest"/>
</dbReference>
<dbReference type="OrthoDB" id="630188at2759"/>
<dbReference type="InterPro" id="IPR029052">
    <property type="entry name" value="Metallo-depent_PP-like"/>
</dbReference>
<dbReference type="EMBL" id="LHQQ01000104">
    <property type="protein sequence ID" value="KOS42512.1"/>
    <property type="molecule type" value="Genomic_DNA"/>
</dbReference>
<dbReference type="Gene3D" id="3.60.21.10">
    <property type="match status" value="1"/>
</dbReference>
<evidence type="ECO:0000313" key="3">
    <source>
        <dbReference type="Proteomes" id="UP000037696"/>
    </source>
</evidence>
<dbReference type="PANTHER" id="PTHR12905">
    <property type="entry name" value="METALLOPHOSPHOESTERASE"/>
    <property type="match status" value="1"/>
</dbReference>
<dbReference type="Pfam" id="PF00149">
    <property type="entry name" value="Metallophos"/>
    <property type="match status" value="1"/>
</dbReference>
<dbReference type="AlphaFoldDB" id="A0A0M9WF62"/>
<proteinExistence type="predicted"/>
<dbReference type="PANTHER" id="PTHR12905:SF18">
    <property type="entry name" value="ESTER HYDROLASE, PUTATIVE (AFU_ORTHOLOGUE AFUA_4G03130)-RELATED"/>
    <property type="match status" value="1"/>
</dbReference>
<accession>A0A0M9WF62</accession>
<evidence type="ECO:0000313" key="2">
    <source>
        <dbReference type="EMBL" id="KOS42512.1"/>
    </source>
</evidence>
<protein>
    <recommendedName>
        <fullName evidence="1">Calcineurin-like phosphoesterase domain-containing protein</fullName>
    </recommendedName>
</protein>
<reference evidence="2 3" key="1">
    <citation type="submission" date="2015-08" db="EMBL/GenBank/DDBJ databases">
        <title>Genome sequencing of Penicillium nordicum.</title>
        <authorList>
            <person name="Nguyen H.D."/>
            <person name="Seifert K.A."/>
        </authorList>
    </citation>
    <scope>NUCLEOTIDE SEQUENCE [LARGE SCALE GENOMIC DNA]</scope>
    <source>
        <strain evidence="2 3">DAOMC 185683</strain>
    </source>
</reference>
<comment type="caution">
    <text evidence="2">The sequence shown here is derived from an EMBL/GenBank/DDBJ whole genome shotgun (WGS) entry which is preliminary data.</text>
</comment>
<feature type="domain" description="Calcineurin-like phosphoesterase" evidence="1">
    <location>
        <begin position="77"/>
        <end position="252"/>
    </location>
</feature>
<keyword evidence="3" id="KW-1185">Reference proteome</keyword>
<gene>
    <name evidence="2" type="ORF">ACN38_g6586</name>
</gene>
<dbReference type="Proteomes" id="UP000037696">
    <property type="component" value="Unassembled WGS sequence"/>
</dbReference>